<reference evidence="3 4" key="1">
    <citation type="submission" date="2021-06" db="EMBL/GenBank/DDBJ databases">
        <authorList>
            <person name="Kallberg Y."/>
            <person name="Tangrot J."/>
            <person name="Rosling A."/>
        </authorList>
    </citation>
    <scope>NUCLEOTIDE SEQUENCE [LARGE SCALE GENOMIC DNA]</scope>
    <source>
        <strain evidence="3 4">120-4 pot B 10/14</strain>
    </source>
</reference>
<dbReference type="Gene3D" id="1.10.510.10">
    <property type="entry name" value="Transferase(Phosphotransferase) domain 1"/>
    <property type="match status" value="1"/>
</dbReference>
<organism evidence="3 4">
    <name type="scientific">Gigaspora margarita</name>
    <dbReference type="NCBI Taxonomy" id="4874"/>
    <lineage>
        <taxon>Eukaryota</taxon>
        <taxon>Fungi</taxon>
        <taxon>Fungi incertae sedis</taxon>
        <taxon>Mucoromycota</taxon>
        <taxon>Glomeromycotina</taxon>
        <taxon>Glomeromycetes</taxon>
        <taxon>Diversisporales</taxon>
        <taxon>Gigasporaceae</taxon>
        <taxon>Gigaspora</taxon>
    </lineage>
</organism>
<dbReference type="Pfam" id="PF07714">
    <property type="entry name" value="PK_Tyr_Ser-Thr"/>
    <property type="match status" value="1"/>
</dbReference>
<dbReference type="InterPro" id="IPR000719">
    <property type="entry name" value="Prot_kinase_dom"/>
</dbReference>
<evidence type="ECO:0000313" key="3">
    <source>
        <dbReference type="EMBL" id="CAG8644578.1"/>
    </source>
</evidence>
<dbReference type="InterPro" id="IPR036537">
    <property type="entry name" value="Adaptor_Cbl_N_dom_sf"/>
</dbReference>
<dbReference type="InterPro" id="IPR001245">
    <property type="entry name" value="Ser-Thr/Tyr_kinase_cat_dom"/>
</dbReference>
<protein>
    <submittedName>
        <fullName evidence="3">11441_t:CDS:1</fullName>
    </submittedName>
</protein>
<dbReference type="InterPro" id="IPR050767">
    <property type="entry name" value="Sel1_AlgK"/>
</dbReference>
<gene>
    <name evidence="3" type="ORF">GMARGA_LOCUS9027</name>
</gene>
<feature type="domain" description="Protein kinase" evidence="2">
    <location>
        <begin position="171"/>
        <end position="460"/>
    </location>
</feature>
<dbReference type="InterPro" id="IPR008266">
    <property type="entry name" value="Tyr_kinase_AS"/>
</dbReference>
<dbReference type="CDD" id="cd21037">
    <property type="entry name" value="MLKL_NTD"/>
    <property type="match status" value="1"/>
</dbReference>
<dbReference type="InterPro" id="IPR006597">
    <property type="entry name" value="Sel1-like"/>
</dbReference>
<name>A0ABN7UQL4_GIGMA</name>
<keyword evidence="4" id="KW-1185">Reference proteome</keyword>
<dbReference type="PROSITE" id="PS50011">
    <property type="entry name" value="PROTEIN_KINASE_DOM"/>
    <property type="match status" value="1"/>
</dbReference>
<dbReference type="EMBL" id="CAJVQB010004751">
    <property type="protein sequence ID" value="CAG8644578.1"/>
    <property type="molecule type" value="Genomic_DNA"/>
</dbReference>
<dbReference type="InterPro" id="IPR059179">
    <property type="entry name" value="MLKL-like_MCAfunc"/>
</dbReference>
<dbReference type="PANTHER" id="PTHR11102:SF160">
    <property type="entry name" value="ERAD-ASSOCIATED E3 UBIQUITIN-PROTEIN LIGASE COMPONENT HRD3"/>
    <property type="match status" value="1"/>
</dbReference>
<evidence type="ECO:0000259" key="2">
    <source>
        <dbReference type="PROSITE" id="PS50011"/>
    </source>
</evidence>
<dbReference type="Gene3D" id="1.25.40.10">
    <property type="entry name" value="Tetratricopeptide repeat domain"/>
    <property type="match status" value="2"/>
</dbReference>
<comment type="similarity">
    <text evidence="1">Belongs to the sel-1 family.</text>
</comment>
<dbReference type="Proteomes" id="UP000789901">
    <property type="component" value="Unassembled WGS sequence"/>
</dbReference>
<proteinExistence type="inferred from homology"/>
<dbReference type="Gene3D" id="1.20.930.20">
    <property type="entry name" value="Adaptor protein Cbl, N-terminal domain"/>
    <property type="match status" value="1"/>
</dbReference>
<dbReference type="InterPro" id="IPR011009">
    <property type="entry name" value="Kinase-like_dom_sf"/>
</dbReference>
<dbReference type="Pfam" id="PF08238">
    <property type="entry name" value="Sel1"/>
    <property type="match status" value="4"/>
</dbReference>
<accession>A0ABN7UQL4</accession>
<dbReference type="SUPFAM" id="SSF81901">
    <property type="entry name" value="HCP-like"/>
    <property type="match status" value="1"/>
</dbReference>
<dbReference type="PANTHER" id="PTHR11102">
    <property type="entry name" value="SEL-1-LIKE PROTEIN"/>
    <property type="match status" value="1"/>
</dbReference>
<comment type="caution">
    <text evidence="3">The sequence shown here is derived from an EMBL/GenBank/DDBJ whole genome shotgun (WGS) entry which is preliminary data.</text>
</comment>
<dbReference type="InterPro" id="IPR011990">
    <property type="entry name" value="TPR-like_helical_dom_sf"/>
</dbReference>
<dbReference type="SMART" id="SM00671">
    <property type="entry name" value="SEL1"/>
    <property type="match status" value="5"/>
</dbReference>
<dbReference type="SUPFAM" id="SSF56112">
    <property type="entry name" value="Protein kinase-like (PK-like)"/>
    <property type="match status" value="1"/>
</dbReference>
<evidence type="ECO:0000256" key="1">
    <source>
        <dbReference type="ARBA" id="ARBA00038101"/>
    </source>
</evidence>
<dbReference type="PROSITE" id="PS00109">
    <property type="entry name" value="PROTEIN_KINASE_TYR"/>
    <property type="match status" value="1"/>
</dbReference>
<evidence type="ECO:0000313" key="4">
    <source>
        <dbReference type="Proteomes" id="UP000789901"/>
    </source>
</evidence>
<sequence length="745" mass="86709">MATEKTSTVLSNTTTAIITATTAVITVTNATNLVIDAIKHLVDIIYRNCNNAECNKEICFRIKTRLKIAKCDVEKVERNLDTKKGFHDKSYYLAFERFKKVLLKVDNFTRDVSTIRNFKRTINLKDVKNVKDRYENLTKEFDECMYYLQFNVVVDSEEEIQKIDKELKEVSHLLNKIGDQYEMLILEINMIDKDDADKSEITEEDLIDPIIQEEKNSNVIKKSYKPLVIDVACISSKHDYVRKLPFISASKLSKLSQLPHILRFYGLSTINSKQFMVFEWADYGNLKELYDKFVIPWPRKIQIINEICCGISFLRMVNILHRDMRCANIFVLRDLSIKIGFNHLRYSYALHPSVIPWMAPEYPKYNFESEMFSFGMLIWELCYEKVPYEGWDEPRIKDHVLKGKRENVSEGRFKNSEEKEIQIEFIKIINKAWHHSPNSRISIEELSYKLDELAKKHPLLPDTQLLQNNKLNLKGNNSQVSTESLSLKLELKNQVSEEFSSPNLDPEEIIEKGDFIIPLEDGVKLHYAKKYEDAWKCFIQNSELSEAKFWQGNYYLNGYVVEKDLDQARKLYKEAADESHIPAQYEYAAMLSKKEDDETTKDKNFQEIMRYLKLAAENENFDAICDIGNIYLKGKFNVPKDEKRGLDYLKLAAENRNASAMYDMGNICLEGKFNVPKDEKRGVNYLILAAENRNVNAMHDMGIIYLEGKYNVSKYESLGLNYLKLAAGKNNKKAIEKLEKLGIQI</sequence>